<dbReference type="PANTHER" id="PTHR11814">
    <property type="entry name" value="SULFATE TRANSPORTER"/>
    <property type="match status" value="1"/>
</dbReference>
<evidence type="ECO:0000256" key="3">
    <source>
        <dbReference type="ARBA" id="ARBA00022989"/>
    </source>
</evidence>
<protein>
    <recommendedName>
        <fullName evidence="6">SLC26A/SulP transporter domain-containing protein</fullName>
    </recommendedName>
</protein>
<organism evidence="7 8">
    <name type="scientific">Ramazzottius varieornatus</name>
    <name type="common">Water bear</name>
    <name type="synonym">Tardigrade</name>
    <dbReference type="NCBI Taxonomy" id="947166"/>
    <lineage>
        <taxon>Eukaryota</taxon>
        <taxon>Metazoa</taxon>
        <taxon>Ecdysozoa</taxon>
        <taxon>Tardigrada</taxon>
        <taxon>Eutardigrada</taxon>
        <taxon>Parachela</taxon>
        <taxon>Hypsibioidea</taxon>
        <taxon>Ramazzottiidae</taxon>
        <taxon>Ramazzottius</taxon>
    </lineage>
</organism>
<dbReference type="GO" id="GO:0055085">
    <property type="term" value="P:transmembrane transport"/>
    <property type="evidence" value="ECO:0007669"/>
    <property type="project" value="InterPro"/>
</dbReference>
<sequence length="716" mass="79340">MFHPSDSRVALVGDNFKPGSGVHNPAFHDAEAPPNYHWVLEDEKTRTSETGGDLSWRKIRDALRNGCCTRTAWRRRLPISYWLPKYSWLDFRGDMVAGLTVGLTVVPQGLAYAQIARVPLEYGLYSAFMGCFAYTVFGTAKDITLGPTAVLSLMTGASFPKSASESDRAHYAILLSFFVGIVQLILAVFNLGFLVDFISAPVISGFTTASAFLILYAQIKTLTGLSFSADNLIDHTEGYIRTIKSVNGWDTLMGIICFTVLLLMKDLKLGKKPKWSIPKRRWNILREVVRTICVTRYALIIVVATGIGYYVTEKGYKGLSIVNTVKGGIPTMAPPQLTWDNRTVIDHFKVVGSHIPMIVLVGALESIAVAKAFAFQFQYRIEPTQELWALGLSNVLCSFFHGYPVTGSFTRSALKAQSGVRTPMGCTWTGAFVLLALGVMSPAFKYVPKAALSAVIMAAILILFEFKIFRDLWLINKKELLSIGVTIIVSFTTSVDIGILSGIGVSMLLLLWPIARPSIIANFKESTYSSHPQNPVRGKRVIHTDVTPQGAIYFPAAEYLRDFFRDEIIDRDYNEMSVTISKPGNDETALDIAEINEEIVFNGLHLTQSDYTTLRALRATVMNCAKANKKITFINTDPRVLRIVLPKEMRSKASKENEEVGLEISTIVLSESTAERLASVSRKSVDFQSYGGEKSLVSDDTFAEEILDVQQKQPME</sequence>
<feature type="transmembrane region" description="Helical" evidence="5">
    <location>
        <begin position="288"/>
        <end position="311"/>
    </location>
</feature>
<dbReference type="InterPro" id="IPR011547">
    <property type="entry name" value="SLC26A/SulP_dom"/>
</dbReference>
<dbReference type="GO" id="GO:0016020">
    <property type="term" value="C:membrane"/>
    <property type="evidence" value="ECO:0007669"/>
    <property type="project" value="UniProtKB-SubCell"/>
</dbReference>
<evidence type="ECO:0000313" key="7">
    <source>
        <dbReference type="EMBL" id="GAU96474.1"/>
    </source>
</evidence>
<feature type="transmembrane region" description="Helical" evidence="5">
    <location>
        <begin position="202"/>
        <end position="219"/>
    </location>
</feature>
<proteinExistence type="predicted"/>
<keyword evidence="3 5" id="KW-1133">Transmembrane helix</keyword>
<evidence type="ECO:0000256" key="1">
    <source>
        <dbReference type="ARBA" id="ARBA00004141"/>
    </source>
</evidence>
<feature type="domain" description="SLC26A/SulP transporter" evidence="6">
    <location>
        <begin position="91"/>
        <end position="482"/>
    </location>
</feature>
<feature type="transmembrane region" description="Helical" evidence="5">
    <location>
        <begin position="450"/>
        <end position="469"/>
    </location>
</feature>
<evidence type="ECO:0000256" key="5">
    <source>
        <dbReference type="SAM" id="Phobius"/>
    </source>
</evidence>
<dbReference type="STRING" id="947166.A0A1D1V3Y3"/>
<feature type="transmembrane region" description="Helical" evidence="5">
    <location>
        <begin position="171"/>
        <end position="195"/>
    </location>
</feature>
<dbReference type="AlphaFoldDB" id="A0A1D1V3Y3"/>
<dbReference type="OrthoDB" id="288203at2759"/>
<name>A0A1D1V3Y3_RAMVA</name>
<keyword evidence="2 5" id="KW-0812">Transmembrane</keyword>
<dbReference type="InterPro" id="IPR001902">
    <property type="entry name" value="SLC26A/SulP_fam"/>
</dbReference>
<accession>A0A1D1V3Y3</accession>
<evidence type="ECO:0000313" key="8">
    <source>
        <dbReference type="Proteomes" id="UP000186922"/>
    </source>
</evidence>
<dbReference type="Proteomes" id="UP000186922">
    <property type="component" value="Unassembled WGS sequence"/>
</dbReference>
<gene>
    <name evidence="7" type="primary">RvY_07913</name>
    <name evidence="7" type="synonym">RvY_07913.1</name>
    <name evidence="7" type="ORF">RvY_07913-1</name>
</gene>
<evidence type="ECO:0000256" key="2">
    <source>
        <dbReference type="ARBA" id="ARBA00022692"/>
    </source>
</evidence>
<reference evidence="7 8" key="1">
    <citation type="journal article" date="2016" name="Nat. Commun.">
        <title>Extremotolerant tardigrade genome and improved radiotolerance of human cultured cells by tardigrade-unique protein.</title>
        <authorList>
            <person name="Hashimoto T."/>
            <person name="Horikawa D.D."/>
            <person name="Saito Y."/>
            <person name="Kuwahara H."/>
            <person name="Kozuka-Hata H."/>
            <person name="Shin-I T."/>
            <person name="Minakuchi Y."/>
            <person name="Ohishi K."/>
            <person name="Motoyama A."/>
            <person name="Aizu T."/>
            <person name="Enomoto A."/>
            <person name="Kondo K."/>
            <person name="Tanaka S."/>
            <person name="Hara Y."/>
            <person name="Koshikawa S."/>
            <person name="Sagara H."/>
            <person name="Miura T."/>
            <person name="Yokobori S."/>
            <person name="Miyagawa K."/>
            <person name="Suzuki Y."/>
            <person name="Kubo T."/>
            <person name="Oyama M."/>
            <person name="Kohara Y."/>
            <person name="Fujiyama A."/>
            <person name="Arakawa K."/>
            <person name="Katayama T."/>
            <person name="Toyoda A."/>
            <person name="Kunieda T."/>
        </authorList>
    </citation>
    <scope>NUCLEOTIDE SEQUENCE [LARGE SCALE GENOMIC DNA]</scope>
    <source>
        <strain evidence="7 8">YOKOZUNA-1</strain>
    </source>
</reference>
<evidence type="ECO:0000256" key="4">
    <source>
        <dbReference type="ARBA" id="ARBA00023136"/>
    </source>
</evidence>
<comment type="caution">
    <text evidence="7">The sequence shown here is derived from an EMBL/GenBank/DDBJ whole genome shotgun (WGS) entry which is preliminary data.</text>
</comment>
<keyword evidence="8" id="KW-1185">Reference proteome</keyword>
<feature type="transmembrane region" description="Helical" evidence="5">
    <location>
        <begin position="249"/>
        <end position="267"/>
    </location>
</feature>
<dbReference type="EMBL" id="BDGG01000003">
    <property type="protein sequence ID" value="GAU96474.1"/>
    <property type="molecule type" value="Genomic_DNA"/>
</dbReference>
<dbReference type="Pfam" id="PF00916">
    <property type="entry name" value="Sulfate_transp"/>
    <property type="match status" value="1"/>
</dbReference>
<feature type="transmembrane region" description="Helical" evidence="5">
    <location>
        <begin position="481"/>
        <end position="514"/>
    </location>
</feature>
<evidence type="ECO:0000259" key="6">
    <source>
        <dbReference type="Pfam" id="PF00916"/>
    </source>
</evidence>
<comment type="subcellular location">
    <subcellularLocation>
        <location evidence="1">Membrane</location>
        <topology evidence="1">Multi-pass membrane protein</topology>
    </subcellularLocation>
</comment>
<keyword evidence="4 5" id="KW-0472">Membrane</keyword>
<feature type="transmembrane region" description="Helical" evidence="5">
    <location>
        <begin position="426"/>
        <end position="444"/>
    </location>
</feature>